<dbReference type="InterPro" id="IPR036390">
    <property type="entry name" value="WH_DNA-bd_sf"/>
</dbReference>
<organism evidence="2 3">
    <name type="scientific">Pseudorhizobium tarimense</name>
    <dbReference type="NCBI Taxonomy" id="1079109"/>
    <lineage>
        <taxon>Bacteria</taxon>
        <taxon>Pseudomonadati</taxon>
        <taxon>Pseudomonadota</taxon>
        <taxon>Alphaproteobacteria</taxon>
        <taxon>Hyphomicrobiales</taxon>
        <taxon>Rhizobiaceae</taxon>
        <taxon>Rhizobium/Agrobacterium group</taxon>
        <taxon>Pseudorhizobium</taxon>
    </lineage>
</organism>
<accession>A0ABV2H799</accession>
<feature type="domain" description="HTH crp-type" evidence="1">
    <location>
        <begin position="1"/>
        <end position="45"/>
    </location>
</feature>
<evidence type="ECO:0000313" key="2">
    <source>
        <dbReference type="EMBL" id="MET3586307.1"/>
    </source>
</evidence>
<reference evidence="2 3" key="1">
    <citation type="submission" date="2024-06" db="EMBL/GenBank/DDBJ databases">
        <title>Genomic Encyclopedia of Type Strains, Phase IV (KMG-IV): sequencing the most valuable type-strain genomes for metagenomic binning, comparative biology and taxonomic classification.</title>
        <authorList>
            <person name="Goeker M."/>
        </authorList>
    </citation>
    <scope>NUCLEOTIDE SEQUENCE [LARGE SCALE GENOMIC DNA]</scope>
    <source>
        <strain evidence="2 3">DSM 105042</strain>
    </source>
</reference>
<keyword evidence="3" id="KW-1185">Reference proteome</keyword>
<evidence type="ECO:0000313" key="3">
    <source>
        <dbReference type="Proteomes" id="UP001549031"/>
    </source>
</evidence>
<dbReference type="PROSITE" id="PS51063">
    <property type="entry name" value="HTH_CRP_2"/>
    <property type="match status" value="1"/>
</dbReference>
<dbReference type="SUPFAM" id="SSF46785">
    <property type="entry name" value="Winged helix' DNA-binding domain"/>
    <property type="match status" value="1"/>
</dbReference>
<proteinExistence type="predicted"/>
<evidence type="ECO:0000259" key="1">
    <source>
        <dbReference type="PROSITE" id="PS51063"/>
    </source>
</evidence>
<protein>
    <submittedName>
        <fullName evidence="2">CRP-like cAMP-binding protein</fullName>
    </submittedName>
</protein>
<dbReference type="InterPro" id="IPR036388">
    <property type="entry name" value="WH-like_DNA-bd_sf"/>
</dbReference>
<comment type="caution">
    <text evidence="2">The sequence shown here is derived from an EMBL/GenBank/DDBJ whole genome shotgun (WGS) entry which is preliminary data.</text>
</comment>
<name>A0ABV2H799_9HYPH</name>
<dbReference type="EMBL" id="JBEPLJ010000008">
    <property type="protein sequence ID" value="MET3586307.1"/>
    <property type="molecule type" value="Genomic_DNA"/>
</dbReference>
<dbReference type="Pfam" id="PF13545">
    <property type="entry name" value="HTH_Crp_2"/>
    <property type="match status" value="1"/>
</dbReference>
<dbReference type="Gene3D" id="1.10.10.10">
    <property type="entry name" value="Winged helix-like DNA-binding domain superfamily/Winged helix DNA-binding domain"/>
    <property type="match status" value="1"/>
</dbReference>
<dbReference type="RefSeq" id="WP_247244078.1">
    <property type="nucleotide sequence ID" value="NZ_JALJRA010000008.1"/>
</dbReference>
<sequence length="60" mass="6443">MLATHHELAIIIGSAREVVSRRLEALAAKGIVANERGRVRILSRQDLLRLAQGGGQGLVT</sequence>
<dbReference type="InterPro" id="IPR012318">
    <property type="entry name" value="HTH_CRP"/>
</dbReference>
<gene>
    <name evidence="2" type="ORF">ABID21_002424</name>
</gene>
<dbReference type="Proteomes" id="UP001549031">
    <property type="component" value="Unassembled WGS sequence"/>
</dbReference>